<dbReference type="InterPro" id="IPR011009">
    <property type="entry name" value="Kinase-like_dom_sf"/>
</dbReference>
<dbReference type="EMBL" id="JAGMUV010000002">
    <property type="protein sequence ID" value="KAH7170889.1"/>
    <property type="molecule type" value="Genomic_DNA"/>
</dbReference>
<dbReference type="Proteomes" id="UP000738349">
    <property type="component" value="Unassembled WGS sequence"/>
</dbReference>
<feature type="compositionally biased region" description="Pro residues" evidence="1">
    <location>
        <begin position="185"/>
        <end position="202"/>
    </location>
</feature>
<dbReference type="SUPFAM" id="SSF56112">
    <property type="entry name" value="Protein kinase-like (PK-like)"/>
    <property type="match status" value="1"/>
</dbReference>
<feature type="compositionally biased region" description="Low complexity" evidence="1">
    <location>
        <begin position="175"/>
        <end position="184"/>
    </location>
</feature>
<name>A0A9P9FR96_9HYPO</name>
<feature type="compositionally biased region" description="Basic residues" evidence="1">
    <location>
        <begin position="164"/>
        <end position="174"/>
    </location>
</feature>
<evidence type="ECO:0000256" key="1">
    <source>
        <dbReference type="SAM" id="MobiDB-lite"/>
    </source>
</evidence>
<reference evidence="2" key="1">
    <citation type="journal article" date="2021" name="Nat. Commun.">
        <title>Genetic determinants of endophytism in the Arabidopsis root mycobiome.</title>
        <authorList>
            <person name="Mesny F."/>
            <person name="Miyauchi S."/>
            <person name="Thiergart T."/>
            <person name="Pickel B."/>
            <person name="Atanasova L."/>
            <person name="Karlsson M."/>
            <person name="Huettel B."/>
            <person name="Barry K.W."/>
            <person name="Haridas S."/>
            <person name="Chen C."/>
            <person name="Bauer D."/>
            <person name="Andreopoulos W."/>
            <person name="Pangilinan J."/>
            <person name="LaButti K."/>
            <person name="Riley R."/>
            <person name="Lipzen A."/>
            <person name="Clum A."/>
            <person name="Drula E."/>
            <person name="Henrissat B."/>
            <person name="Kohler A."/>
            <person name="Grigoriev I.V."/>
            <person name="Martin F.M."/>
            <person name="Hacquard S."/>
        </authorList>
    </citation>
    <scope>NUCLEOTIDE SEQUENCE</scope>
    <source>
        <strain evidence="2">MPI-CAGE-AT-0147</strain>
    </source>
</reference>
<accession>A0A9P9FR96</accession>
<evidence type="ECO:0000313" key="3">
    <source>
        <dbReference type="Proteomes" id="UP000738349"/>
    </source>
</evidence>
<feature type="compositionally biased region" description="Low complexity" evidence="1">
    <location>
        <begin position="210"/>
        <end position="222"/>
    </location>
</feature>
<dbReference type="PANTHER" id="PTHR37542">
    <property type="entry name" value="HELO DOMAIN-CONTAINING PROTEIN-RELATED"/>
    <property type="match status" value="1"/>
</dbReference>
<dbReference type="Gene3D" id="1.10.510.10">
    <property type="entry name" value="Transferase(Phosphotransferase) domain 1"/>
    <property type="match status" value="1"/>
</dbReference>
<sequence length="595" mass="66122">MDLGNAISAVELCARLIAFIVETCGNYKAANEEVAERIAIVENSWTRTRIQTDFIQPLGPILDPEHHRVLDNVLGILATKLEVAVSKINGVLAKKKKYGGELREGFFGFSMGVRRGKYAWVKDALDDVIRDMEEWQRRFDPSWFLIMRIADPAIDNQLLASAQRHPKTPQHHLAVRPGPSSRPVSPRPVSPRPVSPAPPPSPFGHERRNSSQNQQPQSSRPNAALATGLLQTSSPLSLAGGIRTVLRPGGPRSSIFLPPAVFDFTPIPYSKAKAARRRGSSDQWFIVDSLACRPGAREAMTNDVRELAQKLSCADPLTFGLLNCKGAMRITDPRQPSYIHSFDLFFRIPDGLEIPQSLRQVFLLYPGGTASAFSITRRIRIAQQLAKSISYVHTFNFVHKSISPESVLLLEDIESSRSATFLVGFDRFRSADGATVLMGDSAWHQNLYRHPSRQGDYPEDTYRMQHDIYSLGVCLLEIGLWESFVEYPSDTTPSPGGPVREFTAQSMRPGRRSNGSMALGFEAKDYMEHLARTKLPQTMGERYTKVVLSCLTCLDDGNEDFGGDAAQQAAADPDGILLGVRYYEVILERLNDIVI</sequence>
<comment type="caution">
    <text evidence="2">The sequence shown here is derived from an EMBL/GenBank/DDBJ whole genome shotgun (WGS) entry which is preliminary data.</text>
</comment>
<organism evidence="2 3">
    <name type="scientific">Dactylonectria macrodidyma</name>
    <dbReference type="NCBI Taxonomy" id="307937"/>
    <lineage>
        <taxon>Eukaryota</taxon>
        <taxon>Fungi</taxon>
        <taxon>Dikarya</taxon>
        <taxon>Ascomycota</taxon>
        <taxon>Pezizomycotina</taxon>
        <taxon>Sordariomycetes</taxon>
        <taxon>Hypocreomycetidae</taxon>
        <taxon>Hypocreales</taxon>
        <taxon>Nectriaceae</taxon>
        <taxon>Dactylonectria</taxon>
    </lineage>
</organism>
<evidence type="ECO:0000313" key="2">
    <source>
        <dbReference type="EMBL" id="KAH7170889.1"/>
    </source>
</evidence>
<protein>
    <recommendedName>
        <fullName evidence="4">Protein kinase domain-containing protein</fullName>
    </recommendedName>
</protein>
<dbReference type="AlphaFoldDB" id="A0A9P9FR96"/>
<evidence type="ECO:0008006" key="4">
    <source>
        <dbReference type="Google" id="ProtNLM"/>
    </source>
</evidence>
<feature type="region of interest" description="Disordered" evidence="1">
    <location>
        <begin position="164"/>
        <end position="223"/>
    </location>
</feature>
<keyword evidence="3" id="KW-1185">Reference proteome</keyword>
<dbReference type="OrthoDB" id="1911848at2759"/>
<dbReference type="PANTHER" id="PTHR37542:SF1">
    <property type="entry name" value="PRION-INHIBITION AND PROPAGATION HELO DOMAIN-CONTAINING PROTEIN"/>
    <property type="match status" value="1"/>
</dbReference>
<proteinExistence type="predicted"/>
<gene>
    <name evidence="2" type="ORF">EDB81DRAFT_182794</name>
</gene>